<evidence type="ECO:0000256" key="3">
    <source>
        <dbReference type="ARBA" id="ARBA00022679"/>
    </source>
</evidence>
<comment type="pathway">
    <text evidence="1 7">Cell wall biogenesis; peptidoglycan biosynthesis.</text>
</comment>
<accession>A0A5M8FRK2</accession>
<gene>
    <name evidence="9" type="ORF">F2Q65_02920</name>
</gene>
<dbReference type="InterPro" id="IPR038063">
    <property type="entry name" value="Transpep_catalytic_dom"/>
</dbReference>
<feature type="active site" description="Proton donor/acceptor" evidence="7">
    <location>
        <position position="136"/>
    </location>
</feature>
<sequence length="185" mass="20966">MPFPPLKFGHIPAAPAAVTPFVLLLVLPLLHGCAARQTTPEIERVDSVVVRKAERRLELIEDGQVRREYRIALGDQPVGHKMQEGDERTPEGEYVLDWRNPRSSYYKSIHVSYPNARDRAAARAMGVDPGGMIMIHGRPNWLTSARVAREYDDRDWTDGCIAVTNDEMDEIWRLVKDGTPIRILP</sequence>
<dbReference type="PANTHER" id="PTHR36699">
    <property type="entry name" value="LD-TRANSPEPTIDASE"/>
    <property type="match status" value="1"/>
</dbReference>
<organism evidence="9 10">
    <name type="scientific">Thiohalocapsa marina</name>
    <dbReference type="NCBI Taxonomy" id="424902"/>
    <lineage>
        <taxon>Bacteria</taxon>
        <taxon>Pseudomonadati</taxon>
        <taxon>Pseudomonadota</taxon>
        <taxon>Gammaproteobacteria</taxon>
        <taxon>Chromatiales</taxon>
        <taxon>Chromatiaceae</taxon>
        <taxon>Thiohalocapsa</taxon>
    </lineage>
</organism>
<comment type="similarity">
    <text evidence="2">Belongs to the YkuD family.</text>
</comment>
<dbReference type="CDD" id="cd16913">
    <property type="entry name" value="YkuD_like"/>
    <property type="match status" value="1"/>
</dbReference>
<dbReference type="GO" id="GO:0071555">
    <property type="term" value="P:cell wall organization"/>
    <property type="evidence" value="ECO:0007669"/>
    <property type="project" value="UniProtKB-UniRule"/>
</dbReference>
<evidence type="ECO:0000256" key="6">
    <source>
        <dbReference type="ARBA" id="ARBA00023316"/>
    </source>
</evidence>
<keyword evidence="4 7" id="KW-0133">Cell shape</keyword>
<dbReference type="OrthoDB" id="9809748at2"/>
<dbReference type="PROSITE" id="PS52029">
    <property type="entry name" value="LD_TPASE"/>
    <property type="match status" value="1"/>
</dbReference>
<dbReference type="RefSeq" id="WP_150090264.1">
    <property type="nucleotide sequence ID" value="NZ_JBFUOH010000102.1"/>
</dbReference>
<evidence type="ECO:0000259" key="8">
    <source>
        <dbReference type="PROSITE" id="PS52029"/>
    </source>
</evidence>
<dbReference type="UniPathway" id="UPA00219"/>
<evidence type="ECO:0000313" key="10">
    <source>
        <dbReference type="Proteomes" id="UP000322981"/>
    </source>
</evidence>
<name>A0A5M8FRK2_9GAMM</name>
<dbReference type="GO" id="GO:0009252">
    <property type="term" value="P:peptidoglycan biosynthetic process"/>
    <property type="evidence" value="ECO:0007669"/>
    <property type="project" value="UniProtKB-UniPathway"/>
</dbReference>
<dbReference type="PANTHER" id="PTHR36699:SF1">
    <property type="entry name" value="L,D-TRANSPEPTIDASE YAFK-RELATED"/>
    <property type="match status" value="1"/>
</dbReference>
<dbReference type="EMBL" id="VWXX01000003">
    <property type="protein sequence ID" value="KAA6186866.1"/>
    <property type="molecule type" value="Genomic_DNA"/>
</dbReference>
<keyword evidence="3" id="KW-0808">Transferase</keyword>
<dbReference type="GO" id="GO:0016740">
    <property type="term" value="F:transferase activity"/>
    <property type="evidence" value="ECO:0007669"/>
    <property type="project" value="UniProtKB-KW"/>
</dbReference>
<evidence type="ECO:0000256" key="5">
    <source>
        <dbReference type="ARBA" id="ARBA00022984"/>
    </source>
</evidence>
<dbReference type="Proteomes" id="UP000322981">
    <property type="component" value="Unassembled WGS sequence"/>
</dbReference>
<keyword evidence="10" id="KW-1185">Reference proteome</keyword>
<feature type="active site" description="Nucleophile" evidence="7">
    <location>
        <position position="160"/>
    </location>
</feature>
<comment type="caution">
    <text evidence="9">The sequence shown here is derived from an EMBL/GenBank/DDBJ whole genome shotgun (WGS) entry which is preliminary data.</text>
</comment>
<evidence type="ECO:0000256" key="1">
    <source>
        <dbReference type="ARBA" id="ARBA00004752"/>
    </source>
</evidence>
<dbReference type="GO" id="GO:0008360">
    <property type="term" value="P:regulation of cell shape"/>
    <property type="evidence" value="ECO:0007669"/>
    <property type="project" value="UniProtKB-UniRule"/>
</dbReference>
<dbReference type="AlphaFoldDB" id="A0A5M8FRK2"/>
<evidence type="ECO:0000256" key="2">
    <source>
        <dbReference type="ARBA" id="ARBA00005992"/>
    </source>
</evidence>
<keyword evidence="5 7" id="KW-0573">Peptidoglycan synthesis</keyword>
<dbReference type="GO" id="GO:0004180">
    <property type="term" value="F:carboxypeptidase activity"/>
    <property type="evidence" value="ECO:0007669"/>
    <property type="project" value="UniProtKB-ARBA"/>
</dbReference>
<feature type="domain" description="L,D-TPase catalytic" evidence="8">
    <location>
        <begin position="46"/>
        <end position="184"/>
    </location>
</feature>
<reference evidence="9 10" key="1">
    <citation type="submission" date="2019-09" db="EMBL/GenBank/DDBJ databases">
        <title>Whole-genome sequence of the purple sulfur bacterium Thiohalocapsa marina DSM 19078.</title>
        <authorList>
            <person name="Kyndt J.A."/>
            <person name="Meyer T.E."/>
        </authorList>
    </citation>
    <scope>NUCLEOTIDE SEQUENCE [LARGE SCALE GENOMIC DNA]</scope>
    <source>
        <strain evidence="9 10">DSM 19078</strain>
    </source>
</reference>
<dbReference type="SUPFAM" id="SSF141523">
    <property type="entry name" value="L,D-transpeptidase catalytic domain-like"/>
    <property type="match status" value="1"/>
</dbReference>
<evidence type="ECO:0000313" key="9">
    <source>
        <dbReference type="EMBL" id="KAA6186866.1"/>
    </source>
</evidence>
<evidence type="ECO:0000256" key="4">
    <source>
        <dbReference type="ARBA" id="ARBA00022960"/>
    </source>
</evidence>
<proteinExistence type="inferred from homology"/>
<dbReference type="Gene3D" id="2.40.440.10">
    <property type="entry name" value="L,D-transpeptidase catalytic domain-like"/>
    <property type="match status" value="1"/>
</dbReference>
<protein>
    <submittedName>
        <fullName evidence="9">L,D-transpeptidase family protein</fullName>
    </submittedName>
</protein>
<keyword evidence="6 7" id="KW-0961">Cell wall biogenesis/degradation</keyword>
<dbReference type="InterPro" id="IPR005490">
    <property type="entry name" value="LD_TPept_cat_dom"/>
</dbReference>
<dbReference type="Pfam" id="PF03734">
    <property type="entry name" value="YkuD"/>
    <property type="match status" value="1"/>
</dbReference>
<evidence type="ECO:0000256" key="7">
    <source>
        <dbReference type="PROSITE-ProRule" id="PRU01373"/>
    </source>
</evidence>